<gene>
    <name evidence="2" type="ORF">PoB_006229700</name>
</gene>
<keyword evidence="3" id="KW-1185">Reference proteome</keyword>
<reference evidence="2 3" key="1">
    <citation type="journal article" date="2021" name="Elife">
        <title>Chloroplast acquisition without the gene transfer in kleptoplastic sea slugs, Plakobranchus ocellatus.</title>
        <authorList>
            <person name="Maeda T."/>
            <person name="Takahashi S."/>
            <person name="Yoshida T."/>
            <person name="Shimamura S."/>
            <person name="Takaki Y."/>
            <person name="Nagai Y."/>
            <person name="Toyoda A."/>
            <person name="Suzuki Y."/>
            <person name="Arimoto A."/>
            <person name="Ishii H."/>
            <person name="Satoh N."/>
            <person name="Nishiyama T."/>
            <person name="Hasebe M."/>
            <person name="Maruyama T."/>
            <person name="Minagawa J."/>
            <person name="Obokata J."/>
            <person name="Shigenobu S."/>
        </authorList>
    </citation>
    <scope>NUCLEOTIDE SEQUENCE [LARGE SCALE GENOMIC DNA]</scope>
</reference>
<dbReference type="AlphaFoldDB" id="A0AAV4CV58"/>
<sequence>MFYANINTSLCEEKKKAKEKKKKKEEEKEEEEEEVEVVVDEERRGRRKRSYLQQVASENMSMDEKARIEQWLSIRVAALNTRSQGNANAAINDE</sequence>
<evidence type="ECO:0000256" key="1">
    <source>
        <dbReference type="SAM" id="MobiDB-lite"/>
    </source>
</evidence>
<evidence type="ECO:0000313" key="3">
    <source>
        <dbReference type="Proteomes" id="UP000735302"/>
    </source>
</evidence>
<feature type="region of interest" description="Disordered" evidence="1">
    <location>
        <begin position="13"/>
        <end position="36"/>
    </location>
</feature>
<evidence type="ECO:0008006" key="4">
    <source>
        <dbReference type="Google" id="ProtNLM"/>
    </source>
</evidence>
<dbReference type="Proteomes" id="UP000735302">
    <property type="component" value="Unassembled WGS sequence"/>
</dbReference>
<name>A0AAV4CV58_9GAST</name>
<feature type="compositionally biased region" description="Acidic residues" evidence="1">
    <location>
        <begin position="27"/>
        <end position="36"/>
    </location>
</feature>
<organism evidence="2 3">
    <name type="scientific">Plakobranchus ocellatus</name>
    <dbReference type="NCBI Taxonomy" id="259542"/>
    <lineage>
        <taxon>Eukaryota</taxon>
        <taxon>Metazoa</taxon>
        <taxon>Spiralia</taxon>
        <taxon>Lophotrochozoa</taxon>
        <taxon>Mollusca</taxon>
        <taxon>Gastropoda</taxon>
        <taxon>Heterobranchia</taxon>
        <taxon>Euthyneura</taxon>
        <taxon>Panpulmonata</taxon>
        <taxon>Sacoglossa</taxon>
        <taxon>Placobranchoidea</taxon>
        <taxon>Plakobranchidae</taxon>
        <taxon>Plakobranchus</taxon>
    </lineage>
</organism>
<accession>A0AAV4CV58</accession>
<proteinExistence type="predicted"/>
<dbReference type="EMBL" id="BLXT01007004">
    <property type="protein sequence ID" value="GFO35792.1"/>
    <property type="molecule type" value="Genomic_DNA"/>
</dbReference>
<evidence type="ECO:0000313" key="2">
    <source>
        <dbReference type="EMBL" id="GFO35792.1"/>
    </source>
</evidence>
<protein>
    <recommendedName>
        <fullName evidence="4">FMR1-interacting protein 1 conserved domain-containing protein</fullName>
    </recommendedName>
</protein>
<comment type="caution">
    <text evidence="2">The sequence shown here is derived from an EMBL/GenBank/DDBJ whole genome shotgun (WGS) entry which is preliminary data.</text>
</comment>